<gene>
    <name evidence="2" type="ORF">COS26_00520</name>
</gene>
<dbReference type="InterPro" id="IPR004096">
    <property type="entry name" value="V4R"/>
</dbReference>
<reference evidence="3" key="1">
    <citation type="submission" date="2017-09" db="EMBL/GenBank/DDBJ databases">
        <title>Depth-based differentiation of microbial function through sediment-hosted aquifers and enrichment of novel symbionts in the deep terrestrial subsurface.</title>
        <authorList>
            <person name="Probst A.J."/>
            <person name="Ladd B."/>
            <person name="Jarett J.K."/>
            <person name="Geller-Mcgrath D.E."/>
            <person name="Sieber C.M.K."/>
            <person name="Emerson J.B."/>
            <person name="Anantharaman K."/>
            <person name="Thomas B.C."/>
            <person name="Malmstrom R."/>
            <person name="Stieglmeier M."/>
            <person name="Klingl A."/>
            <person name="Woyke T."/>
            <person name="Ryan C.M."/>
            <person name="Banfield J.F."/>
        </authorList>
    </citation>
    <scope>NUCLEOTIDE SEQUENCE [LARGE SCALE GENOMIC DNA]</scope>
</reference>
<evidence type="ECO:0000313" key="3">
    <source>
        <dbReference type="Proteomes" id="UP000230304"/>
    </source>
</evidence>
<dbReference type="SMART" id="SM00989">
    <property type="entry name" value="V4R"/>
    <property type="match status" value="1"/>
</dbReference>
<dbReference type="PANTHER" id="PTHR35090">
    <property type="entry name" value="DNA-DIRECTED RNA POLYMERASE SUBUNIT I"/>
    <property type="match status" value="1"/>
</dbReference>
<dbReference type="InterPro" id="IPR024096">
    <property type="entry name" value="NO_sig/Golgi_transp_ligand-bd"/>
</dbReference>
<dbReference type="SUPFAM" id="SSF111126">
    <property type="entry name" value="Ligand-binding domain in the NO signalling and Golgi transport"/>
    <property type="match status" value="1"/>
</dbReference>
<name>A0A2M7D8M9_9BACT</name>
<accession>A0A2M7D8M9</accession>
<protein>
    <recommendedName>
        <fullName evidence="1">4-vinyl reductase 4VR domain-containing protein</fullName>
    </recommendedName>
</protein>
<dbReference type="EMBL" id="PEUA01000012">
    <property type="protein sequence ID" value="PIV43408.1"/>
    <property type="molecule type" value="Genomic_DNA"/>
</dbReference>
<evidence type="ECO:0000313" key="2">
    <source>
        <dbReference type="EMBL" id="PIV43408.1"/>
    </source>
</evidence>
<dbReference type="AlphaFoldDB" id="A0A2M7D8M9"/>
<organism evidence="2 3">
    <name type="scientific">Candidatus Nealsonbacteria bacterium CG02_land_8_20_14_3_00_40_11</name>
    <dbReference type="NCBI Taxonomy" id="1974700"/>
    <lineage>
        <taxon>Bacteria</taxon>
        <taxon>Candidatus Nealsoniibacteriota</taxon>
    </lineage>
</organism>
<proteinExistence type="predicted"/>
<dbReference type="Gene3D" id="3.30.1380.20">
    <property type="entry name" value="Trafficking protein particle complex subunit 3"/>
    <property type="match status" value="1"/>
</dbReference>
<dbReference type="PANTHER" id="PTHR35090:SF2">
    <property type="entry name" value="ARSR FAMILY TRANSCRIPTIONAL REGULATOR"/>
    <property type="match status" value="1"/>
</dbReference>
<comment type="caution">
    <text evidence="2">The sequence shown here is derived from an EMBL/GenBank/DDBJ whole genome shotgun (WGS) entry which is preliminary data.</text>
</comment>
<sequence>MEKIIEDLEKDLKRLLEGKSLDVLRKELGDKVDIRLYRMLVFALQWSSVGYQSALRFAGMKLGKRIGQSSEKAELSLILEEIKKIIEGLRGGRIELEIMPKLKGAELKIYDSSLTAGVPNILQTLCFFEEGFIEGYLDGVISKQGSLAMLGSDANIKDVSVEEKRCVGLGDDFCGFLIKF</sequence>
<dbReference type="Proteomes" id="UP000230304">
    <property type="component" value="Unassembled WGS sequence"/>
</dbReference>
<evidence type="ECO:0000259" key="1">
    <source>
        <dbReference type="SMART" id="SM00989"/>
    </source>
</evidence>
<feature type="domain" description="4-vinyl reductase 4VR" evidence="1">
    <location>
        <begin position="104"/>
        <end position="180"/>
    </location>
</feature>